<dbReference type="PANTHER" id="PTHR30386">
    <property type="entry name" value="MEMBRANE FUSION SUBUNIT OF EMRAB-TOLC MULTIDRUG EFFLUX PUMP"/>
    <property type="match status" value="1"/>
</dbReference>
<evidence type="ECO:0000256" key="3">
    <source>
        <dbReference type="SAM" id="Phobius"/>
    </source>
</evidence>
<dbReference type="Gene3D" id="2.40.30.170">
    <property type="match status" value="1"/>
</dbReference>
<dbReference type="Gene3D" id="2.40.50.100">
    <property type="match status" value="1"/>
</dbReference>
<accession>A0ABZ3D0B7</accession>
<dbReference type="PANTHER" id="PTHR30386:SF24">
    <property type="entry name" value="MULTIDRUG RESISTANCE EFFLUX PUMP"/>
    <property type="match status" value="1"/>
</dbReference>
<dbReference type="Pfam" id="PF25954">
    <property type="entry name" value="Beta-barrel_RND_2"/>
    <property type="match status" value="1"/>
</dbReference>
<evidence type="ECO:0000313" key="7">
    <source>
        <dbReference type="Proteomes" id="UP001449795"/>
    </source>
</evidence>
<dbReference type="Pfam" id="PF25917">
    <property type="entry name" value="BSH_RND"/>
    <property type="match status" value="1"/>
</dbReference>
<proteinExistence type="predicted"/>
<evidence type="ECO:0000259" key="5">
    <source>
        <dbReference type="Pfam" id="PF25954"/>
    </source>
</evidence>
<dbReference type="InterPro" id="IPR058625">
    <property type="entry name" value="MdtA-like_BSH"/>
</dbReference>
<name>A0ABZ3D0B7_9PROT</name>
<feature type="transmembrane region" description="Helical" evidence="3">
    <location>
        <begin position="31"/>
        <end position="52"/>
    </location>
</feature>
<dbReference type="RefSeq" id="WP_342627139.1">
    <property type="nucleotide sequence ID" value="NZ_CP152276.1"/>
</dbReference>
<evidence type="ECO:0000259" key="4">
    <source>
        <dbReference type="Pfam" id="PF25917"/>
    </source>
</evidence>
<evidence type="ECO:0000313" key="6">
    <source>
        <dbReference type="EMBL" id="XAE41145.1"/>
    </source>
</evidence>
<dbReference type="EMBL" id="CP152276">
    <property type="protein sequence ID" value="XAE41145.1"/>
    <property type="molecule type" value="Genomic_DNA"/>
</dbReference>
<dbReference type="PRINTS" id="PR01490">
    <property type="entry name" value="RTXTOXIND"/>
</dbReference>
<protein>
    <submittedName>
        <fullName evidence="6">HlyD family secretion protein</fullName>
    </submittedName>
</protein>
<keyword evidence="3" id="KW-1133">Transmembrane helix</keyword>
<dbReference type="Proteomes" id="UP001449795">
    <property type="component" value="Chromosome"/>
</dbReference>
<sequence>MTQQDGSASGSQDMGNPPSPTVEWHPPRRNAIVITITLMLAAIAVACTLSAFELPPFGFDGVRTDDAYVQGHVTVVAPQVPGYIRQVLVDDYAHVRKGQVLVQIDESSYDARVAQAQADVASREATLANNRQNQASARAGLEQRDAALQTALAHLAQSSADHHRQELLVADQTVSRRDYDAGLATLRSDEAAVRQARADLRAAETAVTAANVEEQVLRAIVRQAKAALNSALIDLDRTHIRAESDGVIGRTGGTHVGAYVGAGTALFSLVPDERWVIADYKEAQTSRMRVGQHATFTVDALAGEQFSGHITRVAPATGSEFALVKPDNATGNFVKVPQRIGIYIAIDPGQKLAERLAPGMSVEVFVATPSDTTAHIPDTWADGTRP</sequence>
<gene>
    <name evidence="6" type="ORF">AAC691_12525</name>
</gene>
<feature type="region of interest" description="Disordered" evidence="2">
    <location>
        <begin position="1"/>
        <end position="26"/>
    </location>
</feature>
<feature type="compositionally biased region" description="Polar residues" evidence="2">
    <location>
        <begin position="1"/>
        <end position="14"/>
    </location>
</feature>
<keyword evidence="3" id="KW-0812">Transmembrane</keyword>
<feature type="domain" description="Multidrug resistance protein MdtA-like barrel-sandwich hybrid" evidence="4">
    <location>
        <begin position="76"/>
        <end position="269"/>
    </location>
</feature>
<reference evidence="6 7" key="1">
    <citation type="submission" date="2024-04" db="EMBL/GenBank/DDBJ databases">
        <title>Complete genome sequence of Nguyenibacter vanlangesis HBCM-1154, a strain capable of nitrogen fixation, IAA production, and phosphorus solubilization isolated from sugarcane soil.</title>
        <authorList>
            <person name="MY HANH P."/>
        </authorList>
    </citation>
    <scope>NUCLEOTIDE SEQUENCE [LARGE SCALE GENOMIC DNA]</scope>
    <source>
        <strain evidence="6 7">HBCM 1154</strain>
    </source>
</reference>
<keyword evidence="7" id="KW-1185">Reference proteome</keyword>
<dbReference type="SUPFAM" id="SSF111369">
    <property type="entry name" value="HlyD-like secretion proteins"/>
    <property type="match status" value="3"/>
</dbReference>
<organism evidence="6 7">
    <name type="scientific">Nguyenibacter vanlangensis</name>
    <dbReference type="NCBI Taxonomy" id="1216886"/>
    <lineage>
        <taxon>Bacteria</taxon>
        <taxon>Pseudomonadati</taxon>
        <taxon>Pseudomonadota</taxon>
        <taxon>Alphaproteobacteria</taxon>
        <taxon>Acetobacterales</taxon>
        <taxon>Acetobacteraceae</taxon>
        <taxon>Nguyenibacter</taxon>
    </lineage>
</organism>
<dbReference type="Gene3D" id="1.10.287.470">
    <property type="entry name" value="Helix hairpin bin"/>
    <property type="match status" value="2"/>
</dbReference>
<feature type="domain" description="CusB-like beta-barrel" evidence="5">
    <location>
        <begin position="275"/>
        <end position="317"/>
    </location>
</feature>
<feature type="coiled-coil region" evidence="1">
    <location>
        <begin position="186"/>
        <end position="213"/>
    </location>
</feature>
<keyword evidence="1" id="KW-0175">Coiled coil</keyword>
<dbReference type="InterPro" id="IPR050739">
    <property type="entry name" value="MFP"/>
</dbReference>
<evidence type="ECO:0000256" key="2">
    <source>
        <dbReference type="SAM" id="MobiDB-lite"/>
    </source>
</evidence>
<keyword evidence="3" id="KW-0472">Membrane</keyword>
<dbReference type="InterPro" id="IPR058792">
    <property type="entry name" value="Beta-barrel_RND_2"/>
</dbReference>
<evidence type="ECO:0000256" key="1">
    <source>
        <dbReference type="SAM" id="Coils"/>
    </source>
</evidence>